<dbReference type="InterPro" id="IPR009003">
    <property type="entry name" value="Peptidase_S1_PA"/>
</dbReference>
<sequence>MSKVRKKVKPKVSPLLNRFDRLNETTLFVNHSIYENLVLSTRRIFHITVDESQDQGTNFKDIFFSDWGSGTLVKKGGNFFLLTARHVLKKYIEGDKTYINTSPFRITVQSNRNFSTTDDFLYPKRFWEIGKLIDEHKYYDFEDVVLVELFYPTSYQKVDHWIDLDKTSALDVQNFQENIILTDVGYSELSNPYHYESDNKEVPFDSNIHNCSTSIKRDMIKGKLKKDQFTYYFEKIDYLDVNTDGMSGGLIVGFHNNQVQPVGMHIRGDKSSNRINFLPINEIFKAIDRYEQAESIVIDYHHVERLVKGENLVSVGELFFDWALNQPEENLRSIQKDEDSALIDDMSDFIIENKEMLLSAAKDRDRILGTNNTLEHTKWFIDVHQAYMANKEK</sequence>
<dbReference type="EMBL" id="JARTMM010000103">
    <property type="protein sequence ID" value="MDK4883531.1"/>
    <property type="molecule type" value="Genomic_DNA"/>
</dbReference>
<name>A0AA90HWT7_ACIBA</name>
<dbReference type="Proteomes" id="UP001174156">
    <property type="component" value="Unassembled WGS sequence"/>
</dbReference>
<reference evidence="2 3" key="1">
    <citation type="journal article" date="2023" name="Nat. Commun.">
        <title>Genomic dissection of endemic carbapenem resistance reveals metallo-beta-lactamase dissemination through clonal, plasmid and integron transfer.</title>
        <authorList>
            <person name="Macesic N."/>
            <person name="Hawkey J."/>
            <person name="Vezina B."/>
            <person name="Wisniewski J.A."/>
            <person name="Cottingham H."/>
            <person name="Blakeway L.V."/>
            <person name="Harshegyi T."/>
            <person name="Pragastis K."/>
            <person name="Badoordeen G.Z."/>
            <person name="Dennison A."/>
            <person name="Spelman D.W."/>
            <person name="Jenney A.W.J."/>
            <person name="Peleg A.Y."/>
        </authorList>
    </citation>
    <scope>NUCLEOTIDE SEQUENCE [LARGE SCALE GENOMIC DNA]</scope>
    <source>
        <strain evidence="2 3">CPO519</strain>
    </source>
</reference>
<evidence type="ECO:0000313" key="2">
    <source>
        <dbReference type="EMBL" id="MEC5495853.1"/>
    </source>
</evidence>
<organism evidence="1">
    <name type="scientific">Acinetobacter baumannii</name>
    <dbReference type="NCBI Taxonomy" id="470"/>
    <lineage>
        <taxon>Bacteria</taxon>
        <taxon>Pseudomonadati</taxon>
        <taxon>Pseudomonadota</taxon>
        <taxon>Gammaproteobacteria</taxon>
        <taxon>Moraxellales</taxon>
        <taxon>Moraxellaceae</taxon>
        <taxon>Acinetobacter</taxon>
        <taxon>Acinetobacter calcoaceticus/baumannii complex</taxon>
    </lineage>
</organism>
<dbReference type="AlphaFoldDB" id="A0AA90HWT7"/>
<accession>A0AA90HWT7</accession>
<proteinExistence type="predicted"/>
<comment type="caution">
    <text evidence="1">The sequence shown here is derived from an EMBL/GenBank/DDBJ whole genome shotgun (WGS) entry which is preliminary data.</text>
</comment>
<protein>
    <recommendedName>
        <fullName evidence="4">Trypsin-like peptidase domain-containing protein</fullName>
    </recommendedName>
</protein>
<reference evidence="2" key="3">
    <citation type="submission" date="2024-01" db="EMBL/GenBank/DDBJ databases">
        <authorList>
            <person name="Macesic N."/>
        </authorList>
    </citation>
    <scope>NUCLEOTIDE SEQUENCE</scope>
    <source>
        <strain evidence="2">CPO519</strain>
    </source>
</reference>
<reference evidence="1" key="2">
    <citation type="submission" date="2023-01" db="EMBL/GenBank/DDBJ databases">
        <title>Genomic dissection of endemic carbapenem resistance: metallo-beta-lactamase gene dissemination through clonal, plasmid and integron transfer pathways.</title>
        <authorList>
            <person name="Macesic N."/>
        </authorList>
    </citation>
    <scope>NUCLEOTIDE SEQUENCE</scope>
    <source>
        <strain evidence="1">CPO519</strain>
    </source>
</reference>
<evidence type="ECO:0008006" key="4">
    <source>
        <dbReference type="Google" id="ProtNLM"/>
    </source>
</evidence>
<dbReference type="EMBL" id="JARTMM020000001">
    <property type="protein sequence ID" value="MEC5495853.1"/>
    <property type="molecule type" value="Genomic_DNA"/>
</dbReference>
<evidence type="ECO:0000313" key="1">
    <source>
        <dbReference type="EMBL" id="MDK4883531.1"/>
    </source>
</evidence>
<dbReference type="RefSeq" id="WP_000049189.1">
    <property type="nucleotide sequence ID" value="NZ_JAOAOM010000092.1"/>
</dbReference>
<gene>
    <name evidence="2" type="ORF">P9867_004665</name>
    <name evidence="1" type="ORF">P9867_18220</name>
</gene>
<evidence type="ECO:0000313" key="3">
    <source>
        <dbReference type="Proteomes" id="UP001174156"/>
    </source>
</evidence>
<dbReference type="SUPFAM" id="SSF50494">
    <property type="entry name" value="Trypsin-like serine proteases"/>
    <property type="match status" value="1"/>
</dbReference>